<dbReference type="Proteomes" id="UP000295757">
    <property type="component" value="Unassembled WGS sequence"/>
</dbReference>
<dbReference type="InterPro" id="IPR003593">
    <property type="entry name" value="AAA+_ATPase"/>
</dbReference>
<accession>A0A4R7UCZ7</accession>
<dbReference type="InterPro" id="IPR027417">
    <property type="entry name" value="P-loop_NTPase"/>
</dbReference>
<keyword evidence="5" id="KW-1185">Reference proteome</keyword>
<organism evidence="4 5">
    <name type="scientific">Mycoplasmopsis mustelae</name>
    <dbReference type="NCBI Taxonomy" id="171289"/>
    <lineage>
        <taxon>Bacteria</taxon>
        <taxon>Bacillati</taxon>
        <taxon>Mycoplasmatota</taxon>
        <taxon>Mycoplasmoidales</taxon>
        <taxon>Metamycoplasmataceae</taxon>
        <taxon>Mycoplasmopsis</taxon>
    </lineage>
</organism>
<sequence>MKKNLANQLRPEKLEDIVGQEHIKKLLKEVIENKITSSFLFFGESGIGKTTTALMLAKQLNLKSGYFNASVDSKADLIKILDNSEVIIIDEIHRLNKDKQDILLSYLEFDKIIVYATTTENPYFKVNPAVRSRMQILQFYKISENEIAAALRKIINKRFQHLNISDANLLNLAQYSAGDLRASINNLNLLALLKKDNQEVSQSDLKTIVPNINFYSDAKQTAHYNNLSAFHKSLRGSDVDAALYYGFLILQSGDYDGLFRRMLAMAYEDIGLANPLVALKIETAIRVFERLGLPEGELALTTAIIELATSPKSNSVVIARDKVKAMLSEGKIYQIPKHLKDAHYKSATKLGDGVNYQYPHNFFMHWTQQNYLPNELLNTKFYHPCNNSNEQKIQNYWKQLKNDWKAYYNKTKEK</sequence>
<dbReference type="GO" id="GO:0008047">
    <property type="term" value="F:enzyme activator activity"/>
    <property type="evidence" value="ECO:0007669"/>
    <property type="project" value="TreeGrafter"/>
</dbReference>
<dbReference type="GO" id="GO:0017116">
    <property type="term" value="F:single-stranded DNA helicase activity"/>
    <property type="evidence" value="ECO:0007669"/>
    <property type="project" value="TreeGrafter"/>
</dbReference>
<dbReference type="GO" id="GO:0005524">
    <property type="term" value="F:ATP binding"/>
    <property type="evidence" value="ECO:0007669"/>
    <property type="project" value="UniProtKB-KW"/>
</dbReference>
<dbReference type="InterPro" id="IPR051314">
    <property type="entry name" value="AAA_ATPase_RarA/MGS1/WRNIP1"/>
</dbReference>
<dbReference type="InterPro" id="IPR021886">
    <property type="entry name" value="MgsA_C"/>
</dbReference>
<name>A0A4R7UCZ7_9BACT</name>
<dbReference type="GO" id="GO:0000731">
    <property type="term" value="P:DNA synthesis involved in DNA repair"/>
    <property type="evidence" value="ECO:0007669"/>
    <property type="project" value="TreeGrafter"/>
</dbReference>
<dbReference type="AlphaFoldDB" id="A0A4R7UCZ7"/>
<dbReference type="Pfam" id="PF12002">
    <property type="entry name" value="MgsA_C"/>
    <property type="match status" value="1"/>
</dbReference>
<dbReference type="Pfam" id="PF16193">
    <property type="entry name" value="AAA_assoc_2"/>
    <property type="match status" value="1"/>
</dbReference>
<proteinExistence type="predicted"/>
<gene>
    <name evidence="4" type="ORF">BCF59_0682</name>
</gene>
<evidence type="ECO:0000259" key="3">
    <source>
        <dbReference type="SMART" id="SM00382"/>
    </source>
</evidence>
<dbReference type="Gene3D" id="3.40.50.300">
    <property type="entry name" value="P-loop containing nucleotide triphosphate hydrolases"/>
    <property type="match status" value="1"/>
</dbReference>
<dbReference type="GO" id="GO:0009378">
    <property type="term" value="F:four-way junction helicase activity"/>
    <property type="evidence" value="ECO:0007669"/>
    <property type="project" value="InterPro"/>
</dbReference>
<dbReference type="InterPro" id="IPR008921">
    <property type="entry name" value="DNA_pol3_clamp-load_cplx_C"/>
</dbReference>
<comment type="caution">
    <text evidence="4">The sequence shown here is derived from an EMBL/GenBank/DDBJ whole genome shotgun (WGS) entry which is preliminary data.</text>
</comment>
<dbReference type="SUPFAM" id="SSF48019">
    <property type="entry name" value="post-AAA+ oligomerization domain-like"/>
    <property type="match status" value="1"/>
</dbReference>
<evidence type="ECO:0000313" key="4">
    <source>
        <dbReference type="EMBL" id="TDV23059.1"/>
    </source>
</evidence>
<dbReference type="InterPro" id="IPR032423">
    <property type="entry name" value="AAA_assoc_2"/>
</dbReference>
<keyword evidence="2" id="KW-0067">ATP-binding</keyword>
<dbReference type="Gene3D" id="1.20.272.10">
    <property type="match status" value="1"/>
</dbReference>
<evidence type="ECO:0000256" key="1">
    <source>
        <dbReference type="ARBA" id="ARBA00022741"/>
    </source>
</evidence>
<dbReference type="GO" id="GO:0006261">
    <property type="term" value="P:DNA-templated DNA replication"/>
    <property type="evidence" value="ECO:0007669"/>
    <property type="project" value="TreeGrafter"/>
</dbReference>
<protein>
    <submittedName>
        <fullName evidence="4">Putative ATPase</fullName>
    </submittedName>
</protein>
<dbReference type="PANTHER" id="PTHR13779:SF7">
    <property type="entry name" value="ATPASE WRNIP1"/>
    <property type="match status" value="1"/>
</dbReference>
<dbReference type="Gene3D" id="1.10.8.60">
    <property type="match status" value="1"/>
</dbReference>
<keyword evidence="1" id="KW-0547">Nucleotide-binding</keyword>
<reference evidence="4 5" key="1">
    <citation type="submission" date="2019-03" db="EMBL/GenBank/DDBJ databases">
        <title>Genomic Encyclopedia of Archaeal and Bacterial Type Strains, Phase II (KMG-II): from individual species to whole genera.</title>
        <authorList>
            <person name="Goeker M."/>
        </authorList>
    </citation>
    <scope>NUCLEOTIDE SEQUENCE [LARGE SCALE GENOMIC DNA]</scope>
    <source>
        <strain evidence="4 5">ATCC 35214</strain>
    </source>
</reference>
<dbReference type="SMART" id="SM00382">
    <property type="entry name" value="AAA"/>
    <property type="match status" value="1"/>
</dbReference>
<dbReference type="SUPFAM" id="SSF52540">
    <property type="entry name" value="P-loop containing nucleoside triphosphate hydrolases"/>
    <property type="match status" value="1"/>
</dbReference>
<dbReference type="PANTHER" id="PTHR13779">
    <property type="entry name" value="WERNER HELICASE-INTERACTING PROTEIN 1 FAMILY MEMBER"/>
    <property type="match status" value="1"/>
</dbReference>
<dbReference type="Gene3D" id="1.10.3710.10">
    <property type="entry name" value="DNA polymerase III clamp loader subunits, C-terminal domain"/>
    <property type="match status" value="1"/>
</dbReference>
<dbReference type="InterPro" id="IPR008824">
    <property type="entry name" value="RuvB-like_N"/>
</dbReference>
<evidence type="ECO:0000313" key="5">
    <source>
        <dbReference type="Proteomes" id="UP000295757"/>
    </source>
</evidence>
<dbReference type="CDD" id="cd00009">
    <property type="entry name" value="AAA"/>
    <property type="match status" value="1"/>
</dbReference>
<dbReference type="Pfam" id="PF05496">
    <property type="entry name" value="RuvB_N"/>
    <property type="match status" value="1"/>
</dbReference>
<dbReference type="GO" id="GO:0006310">
    <property type="term" value="P:DNA recombination"/>
    <property type="evidence" value="ECO:0007669"/>
    <property type="project" value="InterPro"/>
</dbReference>
<dbReference type="GO" id="GO:0003677">
    <property type="term" value="F:DNA binding"/>
    <property type="evidence" value="ECO:0007669"/>
    <property type="project" value="InterPro"/>
</dbReference>
<feature type="domain" description="AAA+ ATPase" evidence="3">
    <location>
        <begin position="35"/>
        <end position="165"/>
    </location>
</feature>
<evidence type="ECO:0000256" key="2">
    <source>
        <dbReference type="ARBA" id="ARBA00022840"/>
    </source>
</evidence>
<dbReference type="EMBL" id="SOCN01000004">
    <property type="protein sequence ID" value="TDV23059.1"/>
    <property type="molecule type" value="Genomic_DNA"/>
</dbReference>